<feature type="domain" description="PKD" evidence="7">
    <location>
        <begin position="627"/>
        <end position="676"/>
    </location>
</feature>
<dbReference type="InterPro" id="IPR026341">
    <property type="entry name" value="T9SS_type_B"/>
</dbReference>
<feature type="domain" description="PKD" evidence="7">
    <location>
        <begin position="521"/>
        <end position="584"/>
    </location>
</feature>
<sequence>MKQKAALFLCFILATAALYGQGLSADFKSDITSGCSPIIVNFQDLSQGGAKIWKWDFGNGATSSKQNPSTTYFDPGTYTITLTIFNADETDSSKIVKTAYITVFDPPQAEFVSDKQSGCSPYFIQFSDLSTSPFGTTIKGWKWEFGDGGVSTEQNPRYNYKRAGSYTVTLTITNDQGCTKLITKPNYINIIQGVVPNFTFIDPMVCMAPATYNFTNRSTGPGNLTYSWSLGNGATANTRDASTTYAVNGNYKVSLIVSSDIGCMDSVSQVLEVGKAVTDFITPAVICPKTNIAFLNNSTPRPISSQWEFSTGFKDNTRNTSTSFPTAGTYTVTLVNVYAVCTDTLEKTITVADGPTINFSAVDTFKCQPPFTVNFNNSSNGSSYKWDFGDGTTSTAANPSHTYTSYGEFDVTLVATGPSGCNDTLRMPKYIKITKPTITIPSLPTQGCIPFPFTFKANAATNDQVISYKWDFGDGGTSTAPTPTYTYTKEGTYNLTLTVTTKTGCTEIITLDKAVKVGAKPKAGFSGLPRDVCASQAIEFKNESSVPTDEWLWLFGDGTRSTAENPKHEYSDTGKLDVTLIAYNHGCGDTLVKKQYVNIKPPVSKFSYRPDCANQFTYTFTDKSLAPLTWEWKINNQTFTGKTPPPYTFPGFGTYTVSLTTTNGSCTHTYTENVVIRDQTPDFTADNREGCKPFSPTLTAKPPVPGIIKNYSWDFGDGKLIDGGASPSKQFTYPAAGNYYVKLVTTDTFGCKHQVTKDSFIRVNGPDANFTSTTNTGCKGLTATFIDSTKTDGINAIVKWEWDFGDGKTQTYTAPPFQHSYDSVGDYDVSMTVTDAKGCTSKKTYRQFVVISTLKVDWTVSPASCPGSALMFRNLTKSDLPYSSFWEFGDSTTFNTKINDVQHAFHAYKDTGIYTVKLKVRDIFACEDSLIKQNIVKIALPKASFDANNFTSYCTPFEAKFQNTSYFYESSLWNLSTGTSTQTNPTNYYTTTGTFPIKLVVTSPGGCKDSATNTVKVYNPSDAKITYAPLKGCTPVTVDLEAFSPMKAQFVWDMGDGNVITTDSNKFTHTYVDFGNFVPKIILKEPSGKCIVPLTGDKVIGLKGIKAKYRLDKNFFCDSGTVRINDSTTFNDPVVSYHWDMGDGTTYSIASPGTHYYKNPGIYNVTFYATTETGCSDTLRQGPVKIVQSPDISVKTDTVICVNERLLHTGIMERPDTSILRWQWFFPNGNTSQLQNPVPQQYVTAGSFPMKTYAFNSSGCADSVTKMLHINPLPTATLPSTLTTIVGTPVQIPATYSSGVRSYTWEPAATLSCTTCPEPIASPKFNTRYTVSYVDSNGCRNNSIVQVIVICKGATVFVPNTFSPNGDGANDVFYVRGKGLDRVKSLRIFNRWGEVVFEQKDFPVNNPAYGWDGKYKGNNPIPDVYVYQVEIFCENSEIIRFDGNVALIK</sequence>
<feature type="domain" description="PKD" evidence="7">
    <location>
        <begin position="107"/>
        <end position="177"/>
    </location>
</feature>
<dbReference type="PROSITE" id="PS50093">
    <property type="entry name" value="PKD"/>
    <property type="match status" value="14"/>
</dbReference>
<dbReference type="Gene3D" id="2.60.40.10">
    <property type="entry name" value="Immunoglobulins"/>
    <property type="match status" value="15"/>
</dbReference>
<evidence type="ECO:0000256" key="5">
    <source>
        <dbReference type="ARBA" id="ARBA00023136"/>
    </source>
</evidence>
<dbReference type="Proteomes" id="UP000077177">
    <property type="component" value="Chromosome"/>
</dbReference>
<protein>
    <recommendedName>
        <fullName evidence="7">PKD domain-containing protein</fullName>
    </recommendedName>
</protein>
<dbReference type="STRING" id="1492898.SY85_09575"/>
<dbReference type="SMART" id="SM00089">
    <property type="entry name" value="PKD"/>
    <property type="match status" value="14"/>
</dbReference>
<dbReference type="PATRIC" id="fig|1492898.3.peg.2053"/>
<keyword evidence="5" id="KW-0472">Membrane</keyword>
<evidence type="ECO:0000256" key="4">
    <source>
        <dbReference type="ARBA" id="ARBA00022989"/>
    </source>
</evidence>
<dbReference type="NCBIfam" id="TIGR04131">
    <property type="entry name" value="Bac_Flav_CTERM"/>
    <property type="match status" value="1"/>
</dbReference>
<dbReference type="InterPro" id="IPR022409">
    <property type="entry name" value="PKD/Chitinase_dom"/>
</dbReference>
<accession>A0A172TVA2</accession>
<dbReference type="KEGG" id="fla:SY85_09575"/>
<feature type="domain" description="PKD" evidence="7">
    <location>
        <begin position="291"/>
        <end position="334"/>
    </location>
</feature>
<feature type="domain" description="PKD" evidence="7">
    <location>
        <begin position="354"/>
        <end position="420"/>
    </location>
</feature>
<feature type="signal peptide" evidence="6">
    <location>
        <begin position="1"/>
        <end position="20"/>
    </location>
</feature>
<feature type="domain" description="PKD" evidence="7">
    <location>
        <begin position="208"/>
        <end position="262"/>
    </location>
</feature>
<dbReference type="GO" id="GO:0005261">
    <property type="term" value="F:monoatomic cation channel activity"/>
    <property type="evidence" value="ECO:0007669"/>
    <property type="project" value="TreeGrafter"/>
</dbReference>
<dbReference type="InterPro" id="IPR035986">
    <property type="entry name" value="PKD_dom_sf"/>
</dbReference>
<keyword evidence="4" id="KW-1133">Transmembrane helix</keyword>
<dbReference type="RefSeq" id="WP_066403951.1">
    <property type="nucleotide sequence ID" value="NZ_CP011390.1"/>
</dbReference>
<dbReference type="PANTHER" id="PTHR46730">
    <property type="entry name" value="POLYCYSTIN-1"/>
    <property type="match status" value="1"/>
</dbReference>
<feature type="domain" description="PKD" evidence="7">
    <location>
        <begin position="973"/>
        <end position="1017"/>
    </location>
</feature>
<dbReference type="SUPFAM" id="SSF49299">
    <property type="entry name" value="PKD domain"/>
    <property type="match status" value="15"/>
</dbReference>
<keyword evidence="6" id="KW-0732">Signal</keyword>
<dbReference type="PANTHER" id="PTHR46730:SF4">
    <property type="entry name" value="POLYCYSTIC KIDNEY DISEASE PROTEIN 1-LIKE 1"/>
    <property type="match status" value="1"/>
</dbReference>
<keyword evidence="9" id="KW-1185">Reference proteome</keyword>
<evidence type="ECO:0000256" key="6">
    <source>
        <dbReference type="SAM" id="SignalP"/>
    </source>
</evidence>
<dbReference type="GO" id="GO:0006816">
    <property type="term" value="P:calcium ion transport"/>
    <property type="evidence" value="ECO:0007669"/>
    <property type="project" value="TreeGrafter"/>
</dbReference>
<dbReference type="OrthoDB" id="7794186at2"/>
<feature type="domain" description="PKD" evidence="7">
    <location>
        <begin position="1132"/>
        <end position="1174"/>
    </location>
</feature>
<feature type="domain" description="PKD" evidence="7">
    <location>
        <begin position="23"/>
        <end position="87"/>
    </location>
</feature>
<proteinExistence type="predicted"/>
<feature type="domain" description="PKD" evidence="7">
    <location>
        <begin position="1044"/>
        <end position="1088"/>
    </location>
</feature>
<feature type="domain" description="PKD" evidence="7">
    <location>
        <begin position="436"/>
        <end position="504"/>
    </location>
</feature>
<keyword evidence="3" id="KW-0677">Repeat</keyword>
<reference evidence="9" key="1">
    <citation type="submission" date="2015-01" db="EMBL/GenBank/DDBJ databases">
        <title>Flavisolibacter sp./LCS9/ whole genome sequencing.</title>
        <authorList>
            <person name="Kim M.K."/>
            <person name="Srinivasan S."/>
            <person name="Lee J.-J."/>
        </authorList>
    </citation>
    <scope>NUCLEOTIDE SEQUENCE [LARGE SCALE GENOMIC DNA]</scope>
    <source>
        <strain evidence="9">LCS9</strain>
    </source>
</reference>
<dbReference type="EMBL" id="CP011390">
    <property type="protein sequence ID" value="ANE50713.1"/>
    <property type="molecule type" value="Genomic_DNA"/>
</dbReference>
<organism evidence="8 9">
    <name type="scientific">Flavisolibacter tropicus</name>
    <dbReference type="NCBI Taxonomy" id="1492898"/>
    <lineage>
        <taxon>Bacteria</taxon>
        <taxon>Pseudomonadati</taxon>
        <taxon>Bacteroidota</taxon>
        <taxon>Chitinophagia</taxon>
        <taxon>Chitinophagales</taxon>
        <taxon>Chitinophagaceae</taxon>
        <taxon>Flavisolibacter</taxon>
    </lineage>
</organism>
<gene>
    <name evidence="8" type="ORF">SY85_09575</name>
</gene>
<evidence type="ECO:0000256" key="1">
    <source>
        <dbReference type="ARBA" id="ARBA00004141"/>
    </source>
</evidence>
<feature type="domain" description="PKD" evidence="7">
    <location>
        <begin position="881"/>
        <end position="922"/>
    </location>
</feature>
<feature type="domain" description="PKD" evidence="7">
    <location>
        <begin position="766"/>
        <end position="838"/>
    </location>
</feature>
<feature type="domain" description="PKD" evidence="7">
    <location>
        <begin position="711"/>
        <end position="750"/>
    </location>
</feature>
<dbReference type="Pfam" id="PF13585">
    <property type="entry name" value="CHU_C"/>
    <property type="match status" value="1"/>
</dbReference>
<evidence type="ECO:0000256" key="2">
    <source>
        <dbReference type="ARBA" id="ARBA00022692"/>
    </source>
</evidence>
<feature type="chain" id="PRO_5008001206" description="PKD domain-containing protein" evidence="6">
    <location>
        <begin position="21"/>
        <end position="1449"/>
    </location>
</feature>
<dbReference type="CDD" id="cd00146">
    <property type="entry name" value="PKD"/>
    <property type="match status" value="8"/>
</dbReference>
<dbReference type="GO" id="GO:0005886">
    <property type="term" value="C:plasma membrane"/>
    <property type="evidence" value="ECO:0007669"/>
    <property type="project" value="TreeGrafter"/>
</dbReference>
<evidence type="ECO:0000313" key="8">
    <source>
        <dbReference type="EMBL" id="ANE50713.1"/>
    </source>
</evidence>
<evidence type="ECO:0000259" key="7">
    <source>
        <dbReference type="PROSITE" id="PS50093"/>
    </source>
</evidence>
<dbReference type="Pfam" id="PF18911">
    <property type="entry name" value="PKD_4"/>
    <property type="match status" value="9"/>
</dbReference>
<dbReference type="InterPro" id="IPR013783">
    <property type="entry name" value="Ig-like_fold"/>
</dbReference>
<evidence type="ECO:0000313" key="9">
    <source>
        <dbReference type="Proteomes" id="UP000077177"/>
    </source>
</evidence>
<dbReference type="FunFam" id="2.60.40.10:FF:000270">
    <property type="entry name" value="Cell surface protein"/>
    <property type="match status" value="2"/>
</dbReference>
<reference evidence="8 9" key="2">
    <citation type="journal article" date="2016" name="Int. J. Syst. Evol. Microbiol.">
        <title>Flavisolibacter tropicus sp. nov., isolated from tropical soil.</title>
        <authorList>
            <person name="Lee J.J."/>
            <person name="Kang M.S."/>
            <person name="Kim G.S."/>
            <person name="Lee C.S."/>
            <person name="Lim S."/>
            <person name="Lee J."/>
            <person name="Roh S.H."/>
            <person name="Kang H."/>
            <person name="Ha J.M."/>
            <person name="Bae S."/>
            <person name="Jung H.Y."/>
            <person name="Kim M.K."/>
        </authorList>
    </citation>
    <scope>NUCLEOTIDE SEQUENCE [LARGE SCALE GENOMIC DNA]</scope>
    <source>
        <strain evidence="8 9">LCS9</strain>
    </source>
</reference>
<comment type="subcellular location">
    <subcellularLocation>
        <location evidence="1">Membrane</location>
        <topology evidence="1">Multi-pass membrane protein</topology>
    </subcellularLocation>
</comment>
<keyword evidence="2" id="KW-0812">Transmembrane</keyword>
<name>A0A172TVA2_9BACT</name>
<evidence type="ECO:0000256" key="3">
    <source>
        <dbReference type="ARBA" id="ARBA00022737"/>
    </source>
</evidence>
<dbReference type="InterPro" id="IPR000601">
    <property type="entry name" value="PKD_dom"/>
</dbReference>